<evidence type="ECO:0000313" key="2">
    <source>
        <dbReference type="Proteomes" id="UP000087171"/>
    </source>
</evidence>
<dbReference type="PaxDb" id="3827-XP_004492881.1"/>
<evidence type="ECO:0000313" key="3">
    <source>
        <dbReference type="RefSeq" id="XP_004492881.1"/>
    </source>
</evidence>
<evidence type="ECO:0000256" key="1">
    <source>
        <dbReference type="SAM" id="Phobius"/>
    </source>
</evidence>
<name>A0A1S2XSG7_CICAR</name>
<dbReference type="Proteomes" id="UP000087171">
    <property type="component" value="Chromosome Ca3"/>
</dbReference>
<dbReference type="KEGG" id="cam:101494553"/>
<dbReference type="RefSeq" id="XP_004492881.1">
    <property type="nucleotide sequence ID" value="XM_004492824.3"/>
</dbReference>
<keyword evidence="1" id="KW-1133">Transmembrane helix</keyword>
<dbReference type="AlphaFoldDB" id="A0A1S2XSG7"/>
<accession>A0A1S2XSG7</accession>
<feature type="transmembrane region" description="Helical" evidence="1">
    <location>
        <begin position="183"/>
        <end position="207"/>
    </location>
</feature>
<reference evidence="3" key="2">
    <citation type="submission" date="2025-08" db="UniProtKB">
        <authorList>
            <consortium name="RefSeq"/>
        </authorList>
    </citation>
    <scope>IDENTIFICATION</scope>
    <source>
        <tissue evidence="3">Etiolated seedlings</tissue>
    </source>
</reference>
<organism evidence="2 3">
    <name type="scientific">Cicer arietinum</name>
    <name type="common">Chickpea</name>
    <name type="synonym">Garbanzo</name>
    <dbReference type="NCBI Taxonomy" id="3827"/>
    <lineage>
        <taxon>Eukaryota</taxon>
        <taxon>Viridiplantae</taxon>
        <taxon>Streptophyta</taxon>
        <taxon>Embryophyta</taxon>
        <taxon>Tracheophyta</taxon>
        <taxon>Spermatophyta</taxon>
        <taxon>Magnoliopsida</taxon>
        <taxon>eudicotyledons</taxon>
        <taxon>Gunneridae</taxon>
        <taxon>Pentapetalae</taxon>
        <taxon>rosids</taxon>
        <taxon>fabids</taxon>
        <taxon>Fabales</taxon>
        <taxon>Fabaceae</taxon>
        <taxon>Papilionoideae</taxon>
        <taxon>50 kb inversion clade</taxon>
        <taxon>NPAAA clade</taxon>
        <taxon>Hologalegina</taxon>
        <taxon>IRL clade</taxon>
        <taxon>Cicereae</taxon>
        <taxon>Cicer</taxon>
    </lineage>
</organism>
<keyword evidence="2" id="KW-1185">Reference proteome</keyword>
<dbReference type="OrthoDB" id="1436624at2759"/>
<gene>
    <name evidence="3" type="primary">LOC101494553</name>
</gene>
<protein>
    <submittedName>
        <fullName evidence="3">Uncharacterized protein LOC101494553</fullName>
    </submittedName>
</protein>
<keyword evidence="1" id="KW-0812">Transmembrane</keyword>
<dbReference type="GeneID" id="101494553"/>
<keyword evidence="1" id="KW-0472">Membrane</keyword>
<sequence length="249" mass="28642">MSFQIPRDQVKGDTILLIDEFLFAMIVRSPSDQMNPDEVIIGFPLEYDSFFNYFIDFLRAELPRYHVTVLPGNMLLITCMEKESQRSITGNRSSQLDNNESCVLVKLHCSHTNVTRNLESQHGYNYHYNQNKRKKIVRRLSSFLVSIILLLGFIFNISIQFSVNQLQPLHKEHVGRLSIRPSLFVLFYFMVLVCAIVVMILVGGAFSSVQKAMLIFWLTLMHLKSANSITEMLFPLAGGVFIGWYAFSK</sequence>
<proteinExistence type="predicted"/>
<feature type="transmembrane region" description="Helical" evidence="1">
    <location>
        <begin position="140"/>
        <end position="163"/>
    </location>
</feature>
<feature type="transmembrane region" description="Helical" evidence="1">
    <location>
        <begin position="228"/>
        <end position="247"/>
    </location>
</feature>
<reference evidence="2" key="1">
    <citation type="journal article" date="2013" name="Nat. Biotechnol.">
        <title>Draft genome sequence of chickpea (Cicer arietinum) provides a resource for trait improvement.</title>
        <authorList>
            <person name="Varshney R.K."/>
            <person name="Song C."/>
            <person name="Saxena R.K."/>
            <person name="Azam S."/>
            <person name="Yu S."/>
            <person name="Sharpe A.G."/>
            <person name="Cannon S."/>
            <person name="Baek J."/>
            <person name="Rosen B.D."/>
            <person name="Tar'an B."/>
            <person name="Millan T."/>
            <person name="Zhang X."/>
            <person name="Ramsay L.D."/>
            <person name="Iwata A."/>
            <person name="Wang Y."/>
            <person name="Nelson W."/>
            <person name="Farmer A.D."/>
            <person name="Gaur P.M."/>
            <person name="Soderlund C."/>
            <person name="Penmetsa R.V."/>
            <person name="Xu C."/>
            <person name="Bharti A.K."/>
            <person name="He W."/>
            <person name="Winter P."/>
            <person name="Zhao S."/>
            <person name="Hane J.K."/>
            <person name="Carrasquilla-Garcia N."/>
            <person name="Condie J.A."/>
            <person name="Upadhyaya H.D."/>
            <person name="Luo M.C."/>
            <person name="Thudi M."/>
            <person name="Gowda C.L."/>
            <person name="Singh N.P."/>
            <person name="Lichtenzveig J."/>
            <person name="Gali K.K."/>
            <person name="Rubio J."/>
            <person name="Nadarajan N."/>
            <person name="Dolezel J."/>
            <person name="Bansal K.C."/>
            <person name="Xu X."/>
            <person name="Edwards D."/>
            <person name="Zhang G."/>
            <person name="Kahl G."/>
            <person name="Gil J."/>
            <person name="Singh K.B."/>
            <person name="Datta S.K."/>
            <person name="Jackson S.A."/>
            <person name="Wang J."/>
            <person name="Cook D.R."/>
        </authorList>
    </citation>
    <scope>NUCLEOTIDE SEQUENCE [LARGE SCALE GENOMIC DNA]</scope>
    <source>
        <strain evidence="2">cv. CDC Frontier</strain>
    </source>
</reference>